<feature type="compositionally biased region" description="Low complexity" evidence="1">
    <location>
        <begin position="50"/>
        <end position="66"/>
    </location>
</feature>
<evidence type="ECO:0000313" key="3">
    <source>
        <dbReference type="Proteomes" id="UP000318693"/>
    </source>
</evidence>
<keyword evidence="3" id="KW-1185">Reference proteome</keyword>
<gene>
    <name evidence="2" type="ORF">FJ693_19905</name>
</gene>
<dbReference type="AlphaFoldDB" id="A0A552WJD7"/>
<comment type="caution">
    <text evidence="2">The sequence shown here is derived from an EMBL/GenBank/DDBJ whole genome shotgun (WGS) entry which is preliminary data.</text>
</comment>
<proteinExistence type="predicted"/>
<sequence>MQAGTRRLSGAETAMAVVAAVLVLVFAVMLAMRVSGPGGQTPAAASGPQETTATSTAAEEEPATAGEDLSGVSFDFAAPSGNIACSIDAERALCGIADFSYADSIPSAEVAACEGTVGHFLQVSTEGAELVCDTSGQQLQIDTSGLPTLGYGQERTAQGFTCISSETGMSCTHDDTGSSFAVRRAAYDLS</sequence>
<evidence type="ECO:0000313" key="2">
    <source>
        <dbReference type="EMBL" id="TRW42868.1"/>
    </source>
</evidence>
<dbReference type="Proteomes" id="UP000318693">
    <property type="component" value="Unassembled WGS sequence"/>
</dbReference>
<reference evidence="2 3" key="1">
    <citation type="submission" date="2019-07" db="EMBL/GenBank/DDBJ databases">
        <title>Georgenia wutianyii sp. nov. and Georgenia *** sp. nov. isolated from plateau pika (Ochotona curzoniae) in the Qinghai-Tibet plateau of China.</title>
        <authorList>
            <person name="Tian Z."/>
        </authorList>
    </citation>
    <scope>NUCLEOTIDE SEQUENCE [LARGE SCALE GENOMIC DNA]</scope>
    <source>
        <strain evidence="2 3">Z446</strain>
    </source>
</reference>
<name>A0A552WJD7_9MICO</name>
<evidence type="ECO:0000256" key="1">
    <source>
        <dbReference type="SAM" id="MobiDB-lite"/>
    </source>
</evidence>
<dbReference type="RefSeq" id="WP_143420166.1">
    <property type="nucleotide sequence ID" value="NZ_VJXR01000128.1"/>
</dbReference>
<feature type="region of interest" description="Disordered" evidence="1">
    <location>
        <begin position="38"/>
        <end position="66"/>
    </location>
</feature>
<organism evidence="2 3">
    <name type="scientific">Georgenia yuyongxinii</name>
    <dbReference type="NCBI Taxonomy" id="2589797"/>
    <lineage>
        <taxon>Bacteria</taxon>
        <taxon>Bacillati</taxon>
        <taxon>Actinomycetota</taxon>
        <taxon>Actinomycetes</taxon>
        <taxon>Micrococcales</taxon>
        <taxon>Bogoriellaceae</taxon>
        <taxon>Georgenia</taxon>
    </lineage>
</organism>
<accession>A0A552WJD7</accession>
<protein>
    <submittedName>
        <fullName evidence="2">Uncharacterized protein</fullName>
    </submittedName>
</protein>
<dbReference type="EMBL" id="VJXR01000128">
    <property type="protein sequence ID" value="TRW42868.1"/>
    <property type="molecule type" value="Genomic_DNA"/>
</dbReference>